<dbReference type="PROSITE" id="PS50800">
    <property type="entry name" value="SAP"/>
    <property type="match status" value="1"/>
</dbReference>
<feature type="compositionally biased region" description="Acidic residues" evidence="1">
    <location>
        <begin position="100"/>
        <end position="121"/>
    </location>
</feature>
<feature type="region of interest" description="Disordered" evidence="1">
    <location>
        <begin position="385"/>
        <end position="433"/>
    </location>
</feature>
<comment type="caution">
    <text evidence="3">The sequence shown here is derived from an EMBL/GenBank/DDBJ whole genome shotgun (WGS) entry which is preliminary data.</text>
</comment>
<dbReference type="SMART" id="SM00513">
    <property type="entry name" value="SAP"/>
    <property type="match status" value="1"/>
</dbReference>
<organism evidence="3 4">
    <name type="scientific">Paramarasmius palmivorus</name>
    <dbReference type="NCBI Taxonomy" id="297713"/>
    <lineage>
        <taxon>Eukaryota</taxon>
        <taxon>Fungi</taxon>
        <taxon>Dikarya</taxon>
        <taxon>Basidiomycota</taxon>
        <taxon>Agaricomycotina</taxon>
        <taxon>Agaricomycetes</taxon>
        <taxon>Agaricomycetidae</taxon>
        <taxon>Agaricales</taxon>
        <taxon>Marasmiineae</taxon>
        <taxon>Marasmiaceae</taxon>
        <taxon>Paramarasmius</taxon>
    </lineage>
</organism>
<proteinExistence type="predicted"/>
<sequence length="433" mass="48409">MTIRDVPRVYMVTRNQAFKTETIQKAFHRSGIDVSSGSPQVDRKAFTDKDFAPSVASSTLLDLPSSTLSLINGTPVSEHDTDMDSEDEDHRLPGPLAPSDTEDEDYVPDTSDSDQSDDETTDITTLFSSPTFHHDIKSMDANKLCDMISDAKDIVDNLQSFTDNTRSHIVVLGNYAKKLKGQLNAKKRRKGGKDRTVNVYASITTSAEGRAAAEEQAKERAERKEKTQQKQHQREAHAVSVCKLREEIGRGNMVFKQPMSKLNSQDLRNVCWNLDILETGTRSIMVGRINDHFDLHPLLRNDSHYVALFSARNAPDAPARMERGTRTFTEPFAKLKVPDLQDLCYHLSLDESGLKPALLKRIRSHFDGNNTLVLDPRYAVLFPRKRKQGPDVDEVSPPSQRPRLSAQSQQAFPSPSPTRNALGDITPARVNNA</sequence>
<accession>A0AAW0BAW3</accession>
<feature type="domain" description="SAP" evidence="2">
    <location>
        <begin position="332"/>
        <end position="366"/>
    </location>
</feature>
<evidence type="ECO:0000256" key="1">
    <source>
        <dbReference type="SAM" id="MobiDB-lite"/>
    </source>
</evidence>
<evidence type="ECO:0000313" key="3">
    <source>
        <dbReference type="EMBL" id="KAK7022773.1"/>
    </source>
</evidence>
<keyword evidence="4" id="KW-1185">Reference proteome</keyword>
<gene>
    <name evidence="3" type="ORF">VNI00_016978</name>
</gene>
<dbReference type="InterPro" id="IPR003034">
    <property type="entry name" value="SAP_dom"/>
</dbReference>
<dbReference type="EMBL" id="JAYKXP010000149">
    <property type="protein sequence ID" value="KAK7022773.1"/>
    <property type="molecule type" value="Genomic_DNA"/>
</dbReference>
<protein>
    <recommendedName>
        <fullName evidence="2">SAP domain-containing protein</fullName>
    </recommendedName>
</protein>
<feature type="region of interest" description="Disordered" evidence="1">
    <location>
        <begin position="67"/>
        <end position="122"/>
    </location>
</feature>
<feature type="compositionally biased region" description="Basic and acidic residues" evidence="1">
    <location>
        <begin position="211"/>
        <end position="238"/>
    </location>
</feature>
<name>A0AAW0BAW3_9AGAR</name>
<feature type="compositionally biased region" description="Basic and acidic residues" evidence="1">
    <location>
        <begin position="77"/>
        <end position="92"/>
    </location>
</feature>
<reference evidence="3 4" key="1">
    <citation type="submission" date="2024-01" db="EMBL/GenBank/DDBJ databases">
        <title>A draft genome for a cacao thread blight-causing isolate of Paramarasmius palmivorus.</title>
        <authorList>
            <person name="Baruah I.K."/>
            <person name="Bukari Y."/>
            <person name="Amoako-Attah I."/>
            <person name="Meinhardt L.W."/>
            <person name="Bailey B.A."/>
            <person name="Cohen S.P."/>
        </authorList>
    </citation>
    <scope>NUCLEOTIDE SEQUENCE [LARGE SCALE GENOMIC DNA]</scope>
    <source>
        <strain evidence="3 4">GH-12</strain>
    </source>
</reference>
<dbReference type="Proteomes" id="UP001383192">
    <property type="component" value="Unassembled WGS sequence"/>
</dbReference>
<dbReference type="Pfam" id="PF02037">
    <property type="entry name" value="SAP"/>
    <property type="match status" value="1"/>
</dbReference>
<dbReference type="AlphaFoldDB" id="A0AAW0BAW3"/>
<feature type="region of interest" description="Disordered" evidence="1">
    <location>
        <begin position="207"/>
        <end position="238"/>
    </location>
</feature>
<evidence type="ECO:0000313" key="4">
    <source>
        <dbReference type="Proteomes" id="UP001383192"/>
    </source>
</evidence>
<evidence type="ECO:0000259" key="2">
    <source>
        <dbReference type="PROSITE" id="PS50800"/>
    </source>
</evidence>
<dbReference type="InterPro" id="IPR036361">
    <property type="entry name" value="SAP_dom_sf"/>
</dbReference>
<dbReference type="SUPFAM" id="SSF68906">
    <property type="entry name" value="SAP domain"/>
    <property type="match status" value="1"/>
</dbReference>